<feature type="compositionally biased region" description="Low complexity" evidence="1">
    <location>
        <begin position="77"/>
        <end position="87"/>
    </location>
</feature>
<evidence type="ECO:0000313" key="3">
    <source>
        <dbReference type="Proteomes" id="UP000246991"/>
    </source>
</evidence>
<feature type="non-terminal residue" evidence="2">
    <location>
        <position position="1"/>
    </location>
</feature>
<protein>
    <submittedName>
        <fullName evidence="2">Uncharacterized protein</fullName>
    </submittedName>
</protein>
<gene>
    <name evidence="2" type="ORF">C7212DRAFT_213522</name>
</gene>
<feature type="region of interest" description="Disordered" evidence="1">
    <location>
        <begin position="1"/>
        <end position="34"/>
    </location>
</feature>
<dbReference type="Proteomes" id="UP000246991">
    <property type="component" value="Unassembled WGS sequence"/>
</dbReference>
<reference evidence="2 3" key="1">
    <citation type="submission" date="2018-03" db="EMBL/GenBank/DDBJ databases">
        <title>Genomes of Pezizomycetes fungi and the evolution of truffles.</title>
        <authorList>
            <person name="Murat C."/>
            <person name="Payen T."/>
            <person name="Noel B."/>
            <person name="Kuo A."/>
            <person name="Martin F.M."/>
        </authorList>
    </citation>
    <scope>NUCLEOTIDE SEQUENCE [LARGE SCALE GENOMIC DNA]</scope>
    <source>
        <strain evidence="2">091103-1</strain>
    </source>
</reference>
<comment type="caution">
    <text evidence="2">The sequence shown here is derived from an EMBL/GenBank/DDBJ whole genome shotgun (WGS) entry which is preliminary data.</text>
</comment>
<dbReference type="AlphaFoldDB" id="A0A317SL81"/>
<feature type="region of interest" description="Disordered" evidence="1">
    <location>
        <begin position="77"/>
        <end position="110"/>
    </location>
</feature>
<feature type="compositionally biased region" description="Basic and acidic residues" evidence="1">
    <location>
        <begin position="89"/>
        <end position="99"/>
    </location>
</feature>
<sequence length="122" mass="13996">PGHRKGPESKPSVSKDILNKRKNTPIPIDPPFTLNRATEYYPQHNRDNHTGLGQQQIKKICITSISFMSRNHPSSHPLFLPSSFPNPLKRNEAKKEYQSHHITTSSPPHLLSQKKNVIFRKK</sequence>
<evidence type="ECO:0000313" key="2">
    <source>
        <dbReference type="EMBL" id="PWW73961.1"/>
    </source>
</evidence>
<accession>A0A317SL81</accession>
<dbReference type="EMBL" id="PYWC01000070">
    <property type="protein sequence ID" value="PWW73961.1"/>
    <property type="molecule type" value="Genomic_DNA"/>
</dbReference>
<proteinExistence type="predicted"/>
<evidence type="ECO:0000256" key="1">
    <source>
        <dbReference type="SAM" id="MobiDB-lite"/>
    </source>
</evidence>
<keyword evidence="3" id="KW-1185">Reference proteome</keyword>
<organism evidence="2 3">
    <name type="scientific">Tuber magnatum</name>
    <name type="common">white Piedmont truffle</name>
    <dbReference type="NCBI Taxonomy" id="42249"/>
    <lineage>
        <taxon>Eukaryota</taxon>
        <taxon>Fungi</taxon>
        <taxon>Dikarya</taxon>
        <taxon>Ascomycota</taxon>
        <taxon>Pezizomycotina</taxon>
        <taxon>Pezizomycetes</taxon>
        <taxon>Pezizales</taxon>
        <taxon>Tuberaceae</taxon>
        <taxon>Tuber</taxon>
    </lineage>
</organism>
<name>A0A317SL81_9PEZI</name>